<evidence type="ECO:0000313" key="3">
    <source>
        <dbReference type="Proteomes" id="UP000253141"/>
    </source>
</evidence>
<dbReference type="SMART" id="SM00028">
    <property type="entry name" value="TPR"/>
    <property type="match status" value="2"/>
</dbReference>
<dbReference type="InterPro" id="IPR011990">
    <property type="entry name" value="TPR-like_helical_dom_sf"/>
</dbReference>
<keyword evidence="3" id="KW-1185">Reference proteome</keyword>
<dbReference type="Gene3D" id="1.25.40.10">
    <property type="entry name" value="Tetratricopeptide repeat domain"/>
    <property type="match status" value="1"/>
</dbReference>
<organism evidence="2 3">
    <name type="scientific">Runella aurantiaca</name>
    <dbReference type="NCBI Taxonomy" id="2282308"/>
    <lineage>
        <taxon>Bacteria</taxon>
        <taxon>Pseudomonadati</taxon>
        <taxon>Bacteroidota</taxon>
        <taxon>Cytophagia</taxon>
        <taxon>Cytophagales</taxon>
        <taxon>Spirosomataceae</taxon>
        <taxon>Runella</taxon>
    </lineage>
</organism>
<keyword evidence="1" id="KW-0472">Membrane</keyword>
<name>A0A369IHZ6_9BACT</name>
<dbReference type="OrthoDB" id="948340at2"/>
<evidence type="ECO:0000256" key="1">
    <source>
        <dbReference type="SAM" id="Phobius"/>
    </source>
</evidence>
<dbReference type="RefSeq" id="WP_114459341.1">
    <property type="nucleotide sequence ID" value="NZ_QPIW01000001.1"/>
</dbReference>
<keyword evidence="1" id="KW-0812">Transmembrane</keyword>
<feature type="transmembrane region" description="Helical" evidence="1">
    <location>
        <begin position="37"/>
        <end position="70"/>
    </location>
</feature>
<accession>A0A369IHZ6</accession>
<dbReference type="EMBL" id="QPIW01000001">
    <property type="protein sequence ID" value="RDB07805.1"/>
    <property type="molecule type" value="Genomic_DNA"/>
</dbReference>
<sequence>MKNYVPNLIAARHRVLPDYFKESPENKGNSTPSPGSFLWNMLAIAVMVAALSTWGTHLGFSFSLLTFAFFASDWGRRMLEQKLQFYFTSSLKAGLWGVILLLSVLTGFQYKGRIDLANEKLRLEAVEKQKAEAEFNRRETLRIDSLRGYLSLAEASFKKGSYAKAIRLYNHSSRFATTNESADQRRLHEGLAISYVRIKAYQSAIEHYNGLSSLNDEQMYQRALCYLRLGRKSEALSDLTRAADAGNKTAAKLYEKENPLLRKVLYYQTVCCDGSYSPSNAKGRGACSHHGGVCDWNKPIYETYRKYDVSSL</sequence>
<keyword evidence="1" id="KW-1133">Transmembrane helix</keyword>
<proteinExistence type="predicted"/>
<comment type="caution">
    <text evidence="2">The sequence shown here is derived from an EMBL/GenBank/DDBJ whole genome shotgun (WGS) entry which is preliminary data.</text>
</comment>
<dbReference type="InterPro" id="IPR019734">
    <property type="entry name" value="TPR_rpt"/>
</dbReference>
<dbReference type="Proteomes" id="UP000253141">
    <property type="component" value="Unassembled WGS sequence"/>
</dbReference>
<gene>
    <name evidence="2" type="ORF">DVG78_01750</name>
</gene>
<evidence type="ECO:0000313" key="2">
    <source>
        <dbReference type="EMBL" id="RDB07805.1"/>
    </source>
</evidence>
<dbReference type="AlphaFoldDB" id="A0A369IHZ6"/>
<feature type="transmembrane region" description="Helical" evidence="1">
    <location>
        <begin position="91"/>
        <end position="110"/>
    </location>
</feature>
<dbReference type="SUPFAM" id="SSF48452">
    <property type="entry name" value="TPR-like"/>
    <property type="match status" value="1"/>
</dbReference>
<protein>
    <submittedName>
        <fullName evidence="2">DUF3761 domain-containing protein</fullName>
    </submittedName>
</protein>
<reference evidence="2 3" key="1">
    <citation type="submission" date="2018-07" db="EMBL/GenBank/DDBJ databases">
        <title>Genome analysis of Runella aurantiaca.</title>
        <authorList>
            <person name="Yang X."/>
        </authorList>
    </citation>
    <scope>NUCLEOTIDE SEQUENCE [LARGE SCALE GENOMIC DNA]</scope>
    <source>
        <strain evidence="2 3">YX9</strain>
    </source>
</reference>